<gene>
    <name evidence="1" type="ORF">EOD42_04130</name>
</gene>
<organism evidence="1 2">
    <name type="scientific">Rhodovarius crocodyli</name>
    <dbReference type="NCBI Taxonomy" id="1979269"/>
    <lineage>
        <taxon>Bacteria</taxon>
        <taxon>Pseudomonadati</taxon>
        <taxon>Pseudomonadota</taxon>
        <taxon>Alphaproteobacteria</taxon>
        <taxon>Acetobacterales</taxon>
        <taxon>Roseomonadaceae</taxon>
        <taxon>Rhodovarius</taxon>
    </lineage>
</organism>
<protein>
    <submittedName>
        <fullName evidence="1">Uncharacterized protein</fullName>
    </submittedName>
</protein>
<evidence type="ECO:0000313" key="2">
    <source>
        <dbReference type="Proteomes" id="UP000282957"/>
    </source>
</evidence>
<keyword evidence="2" id="KW-1185">Reference proteome</keyword>
<evidence type="ECO:0000313" key="1">
    <source>
        <dbReference type="EMBL" id="RVT99292.1"/>
    </source>
</evidence>
<name>A0A437MNU8_9PROT</name>
<dbReference type="EMBL" id="SACL01000001">
    <property type="protein sequence ID" value="RVT99292.1"/>
    <property type="molecule type" value="Genomic_DNA"/>
</dbReference>
<sequence length="116" mass="12649">MGYCFSRKNLEPLNGTDAQVLRRWRFYEISLVPLPRDWRASVVGGDEAEEIARRLAADAAATAYRQQGAARGRRQAVLEPFMQAASAGMAPTLGMAPDALLELLRAQAKAMEAAEA</sequence>
<dbReference type="RefSeq" id="WP_127786156.1">
    <property type="nucleotide sequence ID" value="NZ_SACL01000001.1"/>
</dbReference>
<dbReference type="AlphaFoldDB" id="A0A437MNU8"/>
<dbReference type="OrthoDB" id="76569at433"/>
<proteinExistence type="predicted"/>
<accession>A0A437MNU8</accession>
<comment type="caution">
    <text evidence="1">The sequence shown here is derived from an EMBL/GenBank/DDBJ whole genome shotgun (WGS) entry which is preliminary data.</text>
</comment>
<reference evidence="1 2" key="1">
    <citation type="submission" date="2019-01" db="EMBL/GenBank/DDBJ databases">
        <authorList>
            <person name="Chen W.-M."/>
        </authorList>
    </citation>
    <scope>NUCLEOTIDE SEQUENCE [LARGE SCALE GENOMIC DNA]</scope>
    <source>
        <strain evidence="1 2">CCP-6</strain>
    </source>
</reference>
<dbReference type="Proteomes" id="UP000282957">
    <property type="component" value="Unassembled WGS sequence"/>
</dbReference>